<comment type="caution">
    <text evidence="2">The sequence shown here is derived from an EMBL/GenBank/DDBJ whole genome shotgun (WGS) entry which is preliminary data.</text>
</comment>
<reference evidence="2 3" key="1">
    <citation type="submission" date="2024-02" db="EMBL/GenBank/DDBJ databases">
        <title>A novel Gemmatimonadota bacterium.</title>
        <authorList>
            <person name="Du Z.-J."/>
            <person name="Ye Y.-Q."/>
        </authorList>
    </citation>
    <scope>NUCLEOTIDE SEQUENCE [LARGE SCALE GENOMIC DNA]</scope>
    <source>
        <strain evidence="2 3">DH-20</strain>
    </source>
</reference>
<accession>A0ABU9EA79</accession>
<sequence length="345" mass="36450">MTTVLLGPVRRAGALVGEVRRLREAGVVDGSARIATITAGWQEWEDQPRPEVAELDRLGQRVVDLGLYHRAERVWAADPELAAAHHEHQMRLRLLRRSYNLRLEQTADAWLGLERLDDAGGVIAGELASACEAVQALDRHHLGRIAALRAEFEERWRPVERLAAAGERAEIERALDGVGLVLVAGGHVPLLLNRLRLFDLAPLLAERSVVAWAGGAMALAERVVLFHDSPPWGPGHAEVGEAGLGRVRGVVVLPDGGRRLRLRDPARVARLARRFAPDACLVLDPGARVEWRDAASTGVAEGVQRLGAEGSVAAAEAVAPPGAAAAGGAPAGGVPATGGPAGGAP</sequence>
<organism evidence="2 3">
    <name type="scientific">Gaopeijia maritima</name>
    <dbReference type="NCBI Taxonomy" id="3119007"/>
    <lineage>
        <taxon>Bacteria</taxon>
        <taxon>Pseudomonadati</taxon>
        <taxon>Gemmatimonadota</taxon>
        <taxon>Longimicrobiia</taxon>
        <taxon>Gaopeijiales</taxon>
        <taxon>Gaopeijiaceae</taxon>
        <taxon>Gaopeijia</taxon>
    </lineage>
</organism>
<feature type="region of interest" description="Disordered" evidence="1">
    <location>
        <begin position="322"/>
        <end position="345"/>
    </location>
</feature>
<proteinExistence type="predicted"/>
<feature type="compositionally biased region" description="Gly residues" evidence="1">
    <location>
        <begin position="329"/>
        <end position="345"/>
    </location>
</feature>
<evidence type="ECO:0000313" key="2">
    <source>
        <dbReference type="EMBL" id="MEK9501642.1"/>
    </source>
</evidence>
<name>A0ABU9EA79_9BACT</name>
<gene>
    <name evidence="2" type="ORF">WI372_11685</name>
</gene>
<dbReference type="EMBL" id="JBBHLI010000006">
    <property type="protein sequence ID" value="MEK9501642.1"/>
    <property type="molecule type" value="Genomic_DNA"/>
</dbReference>
<dbReference type="RefSeq" id="WP_405282416.1">
    <property type="nucleotide sequence ID" value="NZ_CP144380.1"/>
</dbReference>
<evidence type="ECO:0000313" key="3">
    <source>
        <dbReference type="Proteomes" id="UP001484239"/>
    </source>
</evidence>
<keyword evidence="3" id="KW-1185">Reference proteome</keyword>
<dbReference type="Proteomes" id="UP001484239">
    <property type="component" value="Unassembled WGS sequence"/>
</dbReference>
<evidence type="ECO:0000256" key="1">
    <source>
        <dbReference type="SAM" id="MobiDB-lite"/>
    </source>
</evidence>
<protein>
    <submittedName>
        <fullName evidence="2">Uncharacterized protein</fullName>
    </submittedName>
</protein>